<keyword evidence="2" id="KW-1185">Reference proteome</keyword>
<gene>
    <name evidence="1" type="ORF">AAQM_1448</name>
</gene>
<sequence>MIEELFEILKENSNNFNLQCKKGKYRLVLDEVVVFTGDTVEEVLNQAVDWFDINETNSFLDSDISLAKEIHKKEMNEGFKDYAGNDSNKKLAVNYKAFGYSSDGRE</sequence>
<organism evidence="1 2">
    <name type="scientific">Arcobacter aquimarinus</name>
    <dbReference type="NCBI Taxonomy" id="1315211"/>
    <lineage>
        <taxon>Bacteria</taxon>
        <taxon>Pseudomonadati</taxon>
        <taxon>Campylobacterota</taxon>
        <taxon>Epsilonproteobacteria</taxon>
        <taxon>Campylobacterales</taxon>
        <taxon>Arcobacteraceae</taxon>
        <taxon>Arcobacter</taxon>
    </lineage>
</organism>
<protein>
    <submittedName>
        <fullName evidence="1">Uncharacterized protein</fullName>
    </submittedName>
</protein>
<accession>A0AAE7B5U0</accession>
<dbReference type="RefSeq" id="WP_129094986.1">
    <property type="nucleotide sequence ID" value="NZ_CBCSAE010000004.1"/>
</dbReference>
<reference evidence="1 2" key="1">
    <citation type="submission" date="2018-07" db="EMBL/GenBank/DDBJ databases">
        <title>Identification of phenol metabolism pathways in Arcobacter.</title>
        <authorList>
            <person name="Miller W.G."/>
            <person name="Yee E."/>
            <person name="Bono J.L."/>
        </authorList>
    </citation>
    <scope>NUCLEOTIDE SEQUENCE [LARGE SCALE GENOMIC DNA]</scope>
    <source>
        <strain evidence="1 2">W63</strain>
    </source>
</reference>
<evidence type="ECO:0000313" key="2">
    <source>
        <dbReference type="Proteomes" id="UP000502065"/>
    </source>
</evidence>
<evidence type="ECO:0000313" key="1">
    <source>
        <dbReference type="EMBL" id="QKE26195.1"/>
    </source>
</evidence>
<dbReference type="AlphaFoldDB" id="A0AAE7B5U0"/>
<dbReference type="KEGG" id="aaqi:AAQM_1448"/>
<dbReference type="EMBL" id="CP030944">
    <property type="protein sequence ID" value="QKE26195.1"/>
    <property type="molecule type" value="Genomic_DNA"/>
</dbReference>
<dbReference type="Proteomes" id="UP000502065">
    <property type="component" value="Chromosome"/>
</dbReference>
<proteinExistence type="predicted"/>
<name>A0AAE7B5U0_9BACT</name>